<dbReference type="KEGG" id="cid:P73_1958"/>
<gene>
    <name evidence="5" type="ORF">P73_1958</name>
</gene>
<dbReference type="InterPro" id="IPR051452">
    <property type="entry name" value="Diverse_Oxidoreductases"/>
</dbReference>
<dbReference type="SUPFAM" id="SSF54292">
    <property type="entry name" value="2Fe-2S ferredoxin-like"/>
    <property type="match status" value="1"/>
</dbReference>
<dbReference type="HOGENOM" id="CLU_1522513_0_0_5"/>
<evidence type="ECO:0000256" key="3">
    <source>
        <dbReference type="ARBA" id="ARBA00023004"/>
    </source>
</evidence>
<proteinExistence type="predicted"/>
<reference evidence="5 6" key="1">
    <citation type="journal article" date="2014" name="Int. J. Syst. Evol. Microbiol.">
        <title>Celeribacter indicus sp. nov., a polycyclic aromatic hydrocarbon-degrading bacterium from deep-sea sediment and reclassification of Huaishuia halophila as Celeribacter halophilus comb. nov.</title>
        <authorList>
            <person name="Lai Q."/>
            <person name="Cao J."/>
            <person name="Yuan J."/>
            <person name="Li F."/>
            <person name="Shao Z."/>
        </authorList>
    </citation>
    <scope>NUCLEOTIDE SEQUENCE [LARGE SCALE GENOMIC DNA]</scope>
    <source>
        <strain evidence="5">P73</strain>
    </source>
</reference>
<dbReference type="InterPro" id="IPR036010">
    <property type="entry name" value="2Fe-2S_ferredoxin-like_sf"/>
</dbReference>
<dbReference type="InterPro" id="IPR012675">
    <property type="entry name" value="Beta-grasp_dom_sf"/>
</dbReference>
<keyword evidence="4" id="KW-0411">Iron-sulfur</keyword>
<evidence type="ECO:0000313" key="6">
    <source>
        <dbReference type="Proteomes" id="UP000031521"/>
    </source>
</evidence>
<keyword evidence="1" id="KW-0001">2Fe-2S</keyword>
<dbReference type="PANTHER" id="PTHR44379:SF2">
    <property type="entry name" value="BLR6218 PROTEIN"/>
    <property type="match status" value="1"/>
</dbReference>
<name>A0A0B5DTB6_9RHOB</name>
<dbReference type="EMBL" id="CP004393">
    <property type="protein sequence ID" value="AJE46673.1"/>
    <property type="molecule type" value="Genomic_DNA"/>
</dbReference>
<organism evidence="5 6">
    <name type="scientific">Celeribacter indicus</name>
    <dbReference type="NCBI Taxonomy" id="1208324"/>
    <lineage>
        <taxon>Bacteria</taxon>
        <taxon>Pseudomonadati</taxon>
        <taxon>Pseudomonadota</taxon>
        <taxon>Alphaproteobacteria</taxon>
        <taxon>Rhodobacterales</taxon>
        <taxon>Roseobacteraceae</taxon>
        <taxon>Celeribacter</taxon>
    </lineage>
</organism>
<dbReference type="PANTHER" id="PTHR44379">
    <property type="entry name" value="OXIDOREDUCTASE WITH IRON-SULFUR SUBUNIT"/>
    <property type="match status" value="1"/>
</dbReference>
<evidence type="ECO:0000313" key="5">
    <source>
        <dbReference type="EMBL" id="AJE46673.1"/>
    </source>
</evidence>
<dbReference type="Gene3D" id="3.10.20.30">
    <property type="match status" value="1"/>
</dbReference>
<keyword evidence="6" id="KW-1185">Reference proteome</keyword>
<sequence>MIPRAAGVLRLPPRHNRETQIETDFTLSINGRRHEVTAPEDMPLLWVLRESLGLTCTKCGCGVGACTVHLDGMATRSCQIAVADVGEGQITTIEAIGATPEGRAVQDACRSNSRPEASGSSVRERRRDGRCGCRNLQDGHGCCSDRRTARWIEVGDLVECDPQARTRKTAPAEPSA</sequence>
<accession>A0A0B5DTB6</accession>
<dbReference type="STRING" id="1208324.P73_1958"/>
<dbReference type="AlphaFoldDB" id="A0A0B5DTB6"/>
<evidence type="ECO:0000256" key="2">
    <source>
        <dbReference type="ARBA" id="ARBA00022723"/>
    </source>
</evidence>
<keyword evidence="2" id="KW-0479">Metal-binding</keyword>
<evidence type="ECO:0000256" key="4">
    <source>
        <dbReference type="ARBA" id="ARBA00023014"/>
    </source>
</evidence>
<dbReference type="GO" id="GO:0051537">
    <property type="term" value="F:2 iron, 2 sulfur cluster binding"/>
    <property type="evidence" value="ECO:0007669"/>
    <property type="project" value="UniProtKB-KW"/>
</dbReference>
<dbReference type="Proteomes" id="UP000031521">
    <property type="component" value="Chromosome"/>
</dbReference>
<dbReference type="GO" id="GO:0046872">
    <property type="term" value="F:metal ion binding"/>
    <property type="evidence" value="ECO:0007669"/>
    <property type="project" value="UniProtKB-KW"/>
</dbReference>
<protein>
    <submittedName>
        <fullName evidence="5">(2Fe-2S)-binding domain-containing protein</fullName>
    </submittedName>
</protein>
<keyword evidence="3" id="KW-0408">Iron</keyword>
<evidence type="ECO:0000256" key="1">
    <source>
        <dbReference type="ARBA" id="ARBA00022714"/>
    </source>
</evidence>